<comment type="subcellular location">
    <subcellularLocation>
        <location evidence="1 9">Cell membrane</location>
        <topology evidence="1 9">Single-pass membrane protein</topology>
    </subcellularLocation>
</comment>
<keyword evidence="8 9" id="KW-0472">Membrane</keyword>
<feature type="compositionally biased region" description="Pro residues" evidence="10">
    <location>
        <begin position="56"/>
        <end position="66"/>
    </location>
</feature>
<comment type="function">
    <text evidence="9">Part of the twin-arginine translocation (Tat) system that transports large folded proteins containing a characteristic twin-arginine motif in their signal peptide across membranes. TatA could form the protein-conducting channel of the Tat system.</text>
</comment>
<protein>
    <recommendedName>
        <fullName evidence="9">Sec-independent protein translocase protein TatA</fullName>
    </recommendedName>
</protein>
<keyword evidence="6 9" id="KW-1133">Transmembrane helix</keyword>
<evidence type="ECO:0000256" key="9">
    <source>
        <dbReference type="HAMAP-Rule" id="MF_00236"/>
    </source>
</evidence>
<evidence type="ECO:0000256" key="1">
    <source>
        <dbReference type="ARBA" id="ARBA00004162"/>
    </source>
</evidence>
<dbReference type="NCBIfam" id="TIGR01411">
    <property type="entry name" value="tatAE"/>
    <property type="match status" value="1"/>
</dbReference>
<keyword evidence="7 9" id="KW-0811">Translocation</keyword>
<dbReference type="PANTHER" id="PTHR42982">
    <property type="entry name" value="SEC-INDEPENDENT PROTEIN TRANSLOCASE PROTEIN TATA"/>
    <property type="match status" value="1"/>
</dbReference>
<feature type="region of interest" description="Disordered" evidence="10">
    <location>
        <begin position="47"/>
        <end position="88"/>
    </location>
</feature>
<dbReference type="Proteomes" id="UP000477311">
    <property type="component" value="Unassembled WGS sequence"/>
</dbReference>
<dbReference type="Gene3D" id="1.20.5.3310">
    <property type="match status" value="1"/>
</dbReference>
<evidence type="ECO:0000256" key="2">
    <source>
        <dbReference type="ARBA" id="ARBA00022448"/>
    </source>
</evidence>
<comment type="caution">
    <text evidence="11">The sequence shown here is derived from an EMBL/GenBank/DDBJ whole genome shotgun (WGS) entry which is preliminary data.</text>
</comment>
<dbReference type="HAMAP" id="MF_00236">
    <property type="entry name" value="TatA_E"/>
    <property type="match status" value="1"/>
</dbReference>
<dbReference type="InterPro" id="IPR006312">
    <property type="entry name" value="TatA/E"/>
</dbReference>
<keyword evidence="12" id="KW-1185">Reference proteome</keyword>
<accession>A0A6M1RM83</accession>
<sequence>MAFLGWGEVVCILAILLLLFGAKKLPELARGLGKGIQEFKKATQEVQSELERVIEEPPPPPRPVSPPANQTVSTSQGTGSPSSTPPTA</sequence>
<reference evidence="11 12" key="1">
    <citation type="submission" date="2020-02" db="EMBL/GenBank/DDBJ databases">
        <title>Draft genome sequence of Limisphaera ngatamarikiensis NGM72.4T, a thermophilic Verrucomicrobia grouped in subdivision 3.</title>
        <authorList>
            <person name="Carere C.R."/>
            <person name="Steen J."/>
            <person name="Hugenholtz P."/>
            <person name="Stott M.B."/>
        </authorList>
    </citation>
    <scope>NUCLEOTIDE SEQUENCE [LARGE SCALE GENOMIC DNA]</scope>
    <source>
        <strain evidence="11 12">NGM72.4</strain>
    </source>
</reference>
<gene>
    <name evidence="9" type="primary">tatA</name>
    <name evidence="11" type="ORF">G4L39_03970</name>
</gene>
<dbReference type="GO" id="GO:0008320">
    <property type="term" value="F:protein transmembrane transporter activity"/>
    <property type="evidence" value="ECO:0007669"/>
    <property type="project" value="UniProtKB-UniRule"/>
</dbReference>
<keyword evidence="4 9" id="KW-0812">Transmembrane</keyword>
<evidence type="ECO:0000313" key="12">
    <source>
        <dbReference type="Proteomes" id="UP000477311"/>
    </source>
</evidence>
<dbReference type="AlphaFoldDB" id="A0A6M1RM83"/>
<dbReference type="GO" id="GO:0043953">
    <property type="term" value="P:protein transport by the Tat complex"/>
    <property type="evidence" value="ECO:0007669"/>
    <property type="project" value="UniProtKB-UniRule"/>
</dbReference>
<evidence type="ECO:0000256" key="4">
    <source>
        <dbReference type="ARBA" id="ARBA00022692"/>
    </source>
</evidence>
<feature type="transmembrane region" description="Helical" evidence="9">
    <location>
        <begin position="6"/>
        <end position="22"/>
    </location>
</feature>
<name>A0A6M1RM83_9BACT</name>
<evidence type="ECO:0000256" key="3">
    <source>
        <dbReference type="ARBA" id="ARBA00022475"/>
    </source>
</evidence>
<comment type="similarity">
    <text evidence="9">Belongs to the TatA/E family.</text>
</comment>
<proteinExistence type="inferred from homology"/>
<dbReference type="EMBL" id="JAAKYA010000023">
    <property type="protein sequence ID" value="NGO38557.1"/>
    <property type="molecule type" value="Genomic_DNA"/>
</dbReference>
<dbReference type="GO" id="GO:0033281">
    <property type="term" value="C:TAT protein transport complex"/>
    <property type="evidence" value="ECO:0007669"/>
    <property type="project" value="UniProtKB-UniRule"/>
</dbReference>
<comment type="subunit">
    <text evidence="9">Forms a complex with TatC.</text>
</comment>
<keyword evidence="2 9" id="KW-0813">Transport</keyword>
<evidence type="ECO:0000256" key="5">
    <source>
        <dbReference type="ARBA" id="ARBA00022927"/>
    </source>
</evidence>
<feature type="compositionally biased region" description="Low complexity" evidence="10">
    <location>
        <begin position="70"/>
        <end position="82"/>
    </location>
</feature>
<evidence type="ECO:0000256" key="10">
    <source>
        <dbReference type="SAM" id="MobiDB-lite"/>
    </source>
</evidence>
<evidence type="ECO:0000256" key="7">
    <source>
        <dbReference type="ARBA" id="ARBA00023010"/>
    </source>
</evidence>
<dbReference type="InterPro" id="IPR003369">
    <property type="entry name" value="TatA/B/E"/>
</dbReference>
<keyword evidence="5 9" id="KW-0653">Protein transport</keyword>
<dbReference type="PANTHER" id="PTHR42982:SF1">
    <property type="entry name" value="SEC-INDEPENDENT PROTEIN TRANSLOCASE PROTEIN TATA"/>
    <property type="match status" value="1"/>
</dbReference>
<evidence type="ECO:0000256" key="6">
    <source>
        <dbReference type="ARBA" id="ARBA00022989"/>
    </source>
</evidence>
<dbReference type="Pfam" id="PF02416">
    <property type="entry name" value="TatA_B_E"/>
    <property type="match status" value="1"/>
</dbReference>
<evidence type="ECO:0000313" key="11">
    <source>
        <dbReference type="EMBL" id="NGO38557.1"/>
    </source>
</evidence>
<organism evidence="11 12">
    <name type="scientific">Limisphaera ngatamarikiensis</name>
    <dbReference type="NCBI Taxonomy" id="1324935"/>
    <lineage>
        <taxon>Bacteria</taxon>
        <taxon>Pseudomonadati</taxon>
        <taxon>Verrucomicrobiota</taxon>
        <taxon>Verrucomicrobiia</taxon>
        <taxon>Limisphaerales</taxon>
        <taxon>Limisphaeraceae</taxon>
        <taxon>Limisphaera</taxon>
    </lineage>
</organism>
<keyword evidence="3 9" id="KW-1003">Cell membrane</keyword>
<evidence type="ECO:0000256" key="8">
    <source>
        <dbReference type="ARBA" id="ARBA00023136"/>
    </source>
</evidence>